<accession>A0ABY2T3U0</accession>
<comment type="caution">
    <text evidence="1">The sequence shown here is derived from an EMBL/GenBank/DDBJ whole genome shotgun (WGS) entry which is preliminary data.</text>
</comment>
<proteinExistence type="predicted"/>
<evidence type="ECO:0000313" key="1">
    <source>
        <dbReference type="EMBL" id="TKI50706.1"/>
    </source>
</evidence>
<sequence length="12" mass="1412">MLFSNNSSRDKL</sequence>
<organism evidence="1 2">
    <name type="scientific">Lysinibacillus tabacifolii</name>
    <dbReference type="NCBI Taxonomy" id="1173107"/>
    <lineage>
        <taxon>Bacteria</taxon>
        <taxon>Bacillati</taxon>
        <taxon>Bacillota</taxon>
        <taxon>Bacilli</taxon>
        <taxon>Bacillales</taxon>
        <taxon>Bacillaceae</taxon>
        <taxon>Lysinibacillus</taxon>
    </lineage>
</organism>
<keyword evidence="2" id="KW-1185">Reference proteome</keyword>
<evidence type="ECO:0000313" key="2">
    <source>
        <dbReference type="Proteomes" id="UP000308330"/>
    </source>
</evidence>
<reference evidence="1 2" key="1">
    <citation type="submission" date="2019-04" db="EMBL/GenBank/DDBJ databases">
        <title>Lysinibacillus genome sequencing.</title>
        <authorList>
            <person name="Dunlap C."/>
        </authorList>
    </citation>
    <scope>NUCLEOTIDE SEQUENCE [LARGE SCALE GENOMIC DNA]</scope>
    <source>
        <strain evidence="1 2">KCTC 33042</strain>
    </source>
</reference>
<gene>
    <name evidence="1" type="ORF">FC748_02245</name>
</gene>
<name>A0ABY2T3U0_9BACI</name>
<dbReference type="EMBL" id="SZPT01000001">
    <property type="protein sequence ID" value="TKI50706.1"/>
    <property type="molecule type" value="Genomic_DNA"/>
</dbReference>
<dbReference type="Proteomes" id="UP000308330">
    <property type="component" value="Unassembled WGS sequence"/>
</dbReference>
<protein>
    <submittedName>
        <fullName evidence="1">Uncharacterized protein</fullName>
    </submittedName>
</protein>